<evidence type="ECO:0000259" key="5">
    <source>
        <dbReference type="Pfam" id="PF07842"/>
    </source>
</evidence>
<comment type="similarity">
    <text evidence="2">Belongs to the GCF family.</text>
</comment>
<sequence>MHKKSYLDELEDEVRKLQEDRASAIVERRKNDSTDEMNEIEAAISAARSVLKKGDSSAAMVAAATAAQAAMKDQSNLPVELDEFGRDKNLQKRLDVMRRAEARKQRKAKADLRQVQSVGDDNAYHRVEGESSTDESDSESISYRDNRDKYLQVAEELFSDASEEYSQLSVVKERHSLLFHYGVPKDGSDFNADDPDGNLVPGLVEKIALPILHHQIAHCWDILSTRETKNAVYATDLVINYVPASSEALRELLAEIHTRFADAIAKLTVPTWTPLEIKAVPNAARVAAYQFGMSIRLLRNICLWKDILRLPTLEKLALDELLGGKILPHVRSVISNIHDAITRTERIIASMSGVWAGPGAMGVRRIVIFYSHHSCGDGATGDGVLGAIYDIACNKSATFLDFVIRGDSGLVWEDVREWMSDKKVLERSYKLMSQKLQALVDYVLTLGKTLEKKHMSGVSESETSGLARRLKKMLVELNEYDRARALARGFQLKEAL</sequence>
<evidence type="ECO:0000313" key="7">
    <source>
        <dbReference type="Proteomes" id="UP000631114"/>
    </source>
</evidence>
<keyword evidence="3" id="KW-0539">Nucleus</keyword>
<dbReference type="GO" id="GO:0005634">
    <property type="term" value="C:nucleus"/>
    <property type="evidence" value="ECO:0007669"/>
    <property type="project" value="UniProtKB-SubCell"/>
</dbReference>
<dbReference type="OrthoDB" id="429427at2759"/>
<reference evidence="6 7" key="1">
    <citation type="submission" date="2020-10" db="EMBL/GenBank/DDBJ databases">
        <title>The Coptis chinensis genome and diversification of protoberbering-type alkaloids.</title>
        <authorList>
            <person name="Wang B."/>
            <person name="Shu S."/>
            <person name="Song C."/>
            <person name="Liu Y."/>
        </authorList>
    </citation>
    <scope>NUCLEOTIDE SEQUENCE [LARGE SCALE GENOMIC DNA]</scope>
    <source>
        <strain evidence="6">HL-2020</strain>
        <tissue evidence="6">Leaf</tissue>
    </source>
</reference>
<dbReference type="InterPro" id="IPR012890">
    <property type="entry name" value="GCFC2-like"/>
</dbReference>
<organism evidence="6 7">
    <name type="scientific">Coptis chinensis</name>
    <dbReference type="NCBI Taxonomy" id="261450"/>
    <lineage>
        <taxon>Eukaryota</taxon>
        <taxon>Viridiplantae</taxon>
        <taxon>Streptophyta</taxon>
        <taxon>Embryophyta</taxon>
        <taxon>Tracheophyta</taxon>
        <taxon>Spermatophyta</taxon>
        <taxon>Magnoliopsida</taxon>
        <taxon>Ranunculales</taxon>
        <taxon>Ranunculaceae</taxon>
        <taxon>Coptidoideae</taxon>
        <taxon>Coptis</taxon>
    </lineage>
</organism>
<dbReference type="EMBL" id="JADFTS010000008">
    <property type="protein sequence ID" value="KAF9591724.1"/>
    <property type="molecule type" value="Genomic_DNA"/>
</dbReference>
<dbReference type="PANTHER" id="PTHR12214:SF0">
    <property type="entry name" value="LD29489P"/>
    <property type="match status" value="1"/>
</dbReference>
<gene>
    <name evidence="6" type="ORF">IFM89_006070</name>
</gene>
<evidence type="ECO:0000256" key="1">
    <source>
        <dbReference type="ARBA" id="ARBA00004123"/>
    </source>
</evidence>
<evidence type="ECO:0000256" key="3">
    <source>
        <dbReference type="ARBA" id="ARBA00023242"/>
    </source>
</evidence>
<feature type="domain" description="GCF C-terminal" evidence="5">
    <location>
        <begin position="175"/>
        <end position="322"/>
    </location>
</feature>
<dbReference type="PANTHER" id="PTHR12214">
    <property type="entry name" value="GC-RICH SEQUENCE DNA-BINDING FACTOR"/>
    <property type="match status" value="1"/>
</dbReference>
<dbReference type="Pfam" id="PF07842">
    <property type="entry name" value="GCFC"/>
    <property type="match status" value="1"/>
</dbReference>
<accession>A0A835H3X0</accession>
<feature type="compositionally biased region" description="Basic and acidic residues" evidence="4">
    <location>
        <begin position="101"/>
        <end position="112"/>
    </location>
</feature>
<feature type="region of interest" description="Disordered" evidence="4">
    <location>
        <begin position="101"/>
        <end position="144"/>
    </location>
</feature>
<evidence type="ECO:0000313" key="6">
    <source>
        <dbReference type="EMBL" id="KAF9591724.1"/>
    </source>
</evidence>
<dbReference type="GO" id="GO:0003677">
    <property type="term" value="F:DNA binding"/>
    <property type="evidence" value="ECO:0007669"/>
    <property type="project" value="InterPro"/>
</dbReference>
<dbReference type="Proteomes" id="UP000631114">
    <property type="component" value="Unassembled WGS sequence"/>
</dbReference>
<dbReference type="GO" id="GO:0000398">
    <property type="term" value="P:mRNA splicing, via spliceosome"/>
    <property type="evidence" value="ECO:0007669"/>
    <property type="project" value="InterPro"/>
</dbReference>
<comment type="caution">
    <text evidence="6">The sequence shown here is derived from an EMBL/GenBank/DDBJ whole genome shotgun (WGS) entry which is preliminary data.</text>
</comment>
<dbReference type="AlphaFoldDB" id="A0A835H3X0"/>
<proteinExistence type="inferred from homology"/>
<protein>
    <recommendedName>
        <fullName evidence="5">GCF C-terminal domain-containing protein</fullName>
    </recommendedName>
</protein>
<evidence type="ECO:0000256" key="4">
    <source>
        <dbReference type="SAM" id="MobiDB-lite"/>
    </source>
</evidence>
<name>A0A835H3X0_9MAGN</name>
<dbReference type="InterPro" id="IPR022783">
    <property type="entry name" value="GCFC_dom"/>
</dbReference>
<keyword evidence="7" id="KW-1185">Reference proteome</keyword>
<evidence type="ECO:0000256" key="2">
    <source>
        <dbReference type="ARBA" id="ARBA00010801"/>
    </source>
</evidence>
<comment type="subcellular location">
    <subcellularLocation>
        <location evidence="1">Nucleus</location>
    </subcellularLocation>
</comment>